<evidence type="ECO:0000256" key="1">
    <source>
        <dbReference type="ARBA" id="ARBA00022801"/>
    </source>
</evidence>
<evidence type="ECO:0000313" key="3">
    <source>
        <dbReference type="EMBL" id="EXX90025.1"/>
    </source>
</evidence>
<dbReference type="SUPFAM" id="SSF53474">
    <property type="entry name" value="alpha/beta-Hydrolases"/>
    <property type="match status" value="1"/>
</dbReference>
<evidence type="ECO:0000259" key="2">
    <source>
        <dbReference type="Pfam" id="PF12697"/>
    </source>
</evidence>
<dbReference type="Gene3D" id="3.40.50.1820">
    <property type="entry name" value="alpha/beta hydrolase"/>
    <property type="match status" value="1"/>
</dbReference>
<reference evidence="3 4" key="1">
    <citation type="submission" date="2014-02" db="EMBL/GenBank/DDBJ databases">
        <title>Genome sequence of Paenibacillus darwinianus reveals adaptive mechanisms for survival in Antarctic soils.</title>
        <authorList>
            <person name="Dsouza M."/>
            <person name="Taylor M.W."/>
            <person name="Turner S.J."/>
            <person name="Aislabie J."/>
        </authorList>
    </citation>
    <scope>NUCLEOTIDE SEQUENCE [LARGE SCALE GENOMIC DNA]</scope>
    <source>
        <strain evidence="3 4">CE1</strain>
    </source>
</reference>
<organism evidence="3 4">
    <name type="scientific">Paenibacillus darwinianus</name>
    <dbReference type="NCBI Taxonomy" id="1380763"/>
    <lineage>
        <taxon>Bacteria</taxon>
        <taxon>Bacillati</taxon>
        <taxon>Bacillota</taxon>
        <taxon>Bacilli</taxon>
        <taxon>Bacillales</taxon>
        <taxon>Paenibacillaceae</taxon>
        <taxon>Paenibacillus</taxon>
    </lineage>
</organism>
<name>A0A9W5W7K4_9BACL</name>
<dbReference type="AlphaFoldDB" id="A0A9W5W7K4"/>
<dbReference type="InterPro" id="IPR050266">
    <property type="entry name" value="AB_hydrolase_sf"/>
</dbReference>
<sequence length="293" mass="32482">MPHVHVNGTDIHYHIEGHGPAIVMIHPPFLGSRVFNYLRTDLAQDHRVVSIDVRGHGHSEAGDAALTVPLIVEDIKQVMNRLDVEEGYVLGYSAGCMPAMEAMITHPERFTGGIIISGAGEFRDRRNRGLMRAASISSRLRAKEAVILPVALGNADSRTTFHVLHREAMAGNATRFREYSEACIGYSCMDRLRAIAAPVLLLCGASDPTYVQYARELHEHLAVSELYLVRGAWHQLPTKAPDRTASAIRTWIAKLEVRDNADSFMERDALDHELLEMGVLSERQAAFGNPQDL</sequence>
<dbReference type="GO" id="GO:0016020">
    <property type="term" value="C:membrane"/>
    <property type="evidence" value="ECO:0007669"/>
    <property type="project" value="TreeGrafter"/>
</dbReference>
<dbReference type="InterPro" id="IPR029058">
    <property type="entry name" value="AB_hydrolase_fold"/>
</dbReference>
<keyword evidence="1 3" id="KW-0378">Hydrolase</keyword>
<dbReference type="GO" id="GO:0016787">
    <property type="term" value="F:hydrolase activity"/>
    <property type="evidence" value="ECO:0007669"/>
    <property type="project" value="UniProtKB-KW"/>
</dbReference>
<keyword evidence="4" id="KW-1185">Reference proteome</keyword>
<gene>
    <name evidence="3" type="ORF">BG53_14260</name>
</gene>
<dbReference type="PANTHER" id="PTHR43798">
    <property type="entry name" value="MONOACYLGLYCEROL LIPASE"/>
    <property type="match status" value="1"/>
</dbReference>
<accession>A0A9W5W7K4</accession>
<protein>
    <submittedName>
        <fullName evidence="3">Alpha/beta hydrolase</fullName>
    </submittedName>
</protein>
<feature type="domain" description="AB hydrolase-1" evidence="2">
    <location>
        <begin position="22"/>
        <end position="246"/>
    </location>
</feature>
<dbReference type="PANTHER" id="PTHR43798:SF31">
    <property type="entry name" value="AB HYDROLASE SUPERFAMILY PROTEIN YCLE"/>
    <property type="match status" value="1"/>
</dbReference>
<proteinExistence type="predicted"/>
<evidence type="ECO:0000313" key="4">
    <source>
        <dbReference type="Proteomes" id="UP000053750"/>
    </source>
</evidence>
<dbReference type="EMBL" id="JFHU01000077">
    <property type="protein sequence ID" value="EXX90025.1"/>
    <property type="molecule type" value="Genomic_DNA"/>
</dbReference>
<dbReference type="Proteomes" id="UP000053750">
    <property type="component" value="Unassembled WGS sequence"/>
</dbReference>
<dbReference type="Pfam" id="PF12697">
    <property type="entry name" value="Abhydrolase_6"/>
    <property type="match status" value="1"/>
</dbReference>
<comment type="caution">
    <text evidence="3">The sequence shown here is derived from an EMBL/GenBank/DDBJ whole genome shotgun (WGS) entry which is preliminary data.</text>
</comment>
<dbReference type="InterPro" id="IPR000073">
    <property type="entry name" value="AB_hydrolase_1"/>
</dbReference>
<dbReference type="RefSeq" id="WP_051587567.1">
    <property type="nucleotide sequence ID" value="NZ_KK082133.1"/>
</dbReference>